<accession>A0ABQ9Z152</accession>
<evidence type="ECO:0000256" key="1">
    <source>
        <dbReference type="SAM" id="Phobius"/>
    </source>
</evidence>
<keyword evidence="1" id="KW-0472">Membrane</keyword>
<reference evidence="2 3" key="1">
    <citation type="journal article" date="2023" name="Nucleic Acids Res.">
        <title>The hologenome of Daphnia magna reveals possible DNA methylation and microbiome-mediated evolution of the host genome.</title>
        <authorList>
            <person name="Chaturvedi A."/>
            <person name="Li X."/>
            <person name="Dhandapani V."/>
            <person name="Marshall H."/>
            <person name="Kissane S."/>
            <person name="Cuenca-Cambronero M."/>
            <person name="Asole G."/>
            <person name="Calvet F."/>
            <person name="Ruiz-Romero M."/>
            <person name="Marangio P."/>
            <person name="Guigo R."/>
            <person name="Rago D."/>
            <person name="Mirbahai L."/>
            <person name="Eastwood N."/>
            <person name="Colbourne J.K."/>
            <person name="Zhou J."/>
            <person name="Mallon E."/>
            <person name="Orsini L."/>
        </authorList>
    </citation>
    <scope>NUCLEOTIDE SEQUENCE [LARGE SCALE GENOMIC DNA]</scope>
    <source>
        <strain evidence="2">LRV0_1</strain>
    </source>
</reference>
<organism evidence="2 3">
    <name type="scientific">Daphnia magna</name>
    <dbReference type="NCBI Taxonomy" id="35525"/>
    <lineage>
        <taxon>Eukaryota</taxon>
        <taxon>Metazoa</taxon>
        <taxon>Ecdysozoa</taxon>
        <taxon>Arthropoda</taxon>
        <taxon>Crustacea</taxon>
        <taxon>Branchiopoda</taxon>
        <taxon>Diplostraca</taxon>
        <taxon>Cladocera</taxon>
        <taxon>Anomopoda</taxon>
        <taxon>Daphniidae</taxon>
        <taxon>Daphnia</taxon>
    </lineage>
</organism>
<evidence type="ECO:0000313" key="3">
    <source>
        <dbReference type="Proteomes" id="UP001234178"/>
    </source>
</evidence>
<name>A0ABQ9Z152_9CRUS</name>
<sequence>MSNSPITPYKQPDIDRCDGSQRRFVVIPSDGSLQRDAFTGAHSPQSYYTSALERTSGGQGCLQLASTNVFYSPPLLLYLASFAFSVLLKLVLAVVPTGTTTRVFRWVTGNVPE</sequence>
<protein>
    <submittedName>
        <fullName evidence="2">Uncharacterized protein</fullName>
    </submittedName>
</protein>
<comment type="caution">
    <text evidence="2">The sequence shown here is derived from an EMBL/GenBank/DDBJ whole genome shotgun (WGS) entry which is preliminary data.</text>
</comment>
<gene>
    <name evidence="2" type="ORF">OUZ56_011790</name>
</gene>
<proteinExistence type="predicted"/>
<keyword evidence="1" id="KW-0812">Transmembrane</keyword>
<keyword evidence="3" id="KW-1185">Reference proteome</keyword>
<dbReference type="EMBL" id="JAOYFB010000002">
    <property type="protein sequence ID" value="KAK4006632.1"/>
    <property type="molecule type" value="Genomic_DNA"/>
</dbReference>
<feature type="transmembrane region" description="Helical" evidence="1">
    <location>
        <begin position="75"/>
        <end position="95"/>
    </location>
</feature>
<keyword evidence="1" id="KW-1133">Transmembrane helix</keyword>
<evidence type="ECO:0000313" key="2">
    <source>
        <dbReference type="EMBL" id="KAK4006632.1"/>
    </source>
</evidence>
<dbReference type="Proteomes" id="UP001234178">
    <property type="component" value="Unassembled WGS sequence"/>
</dbReference>